<dbReference type="InterPro" id="IPR008271">
    <property type="entry name" value="Ser/Thr_kinase_AS"/>
</dbReference>
<evidence type="ECO:0000256" key="10">
    <source>
        <dbReference type="PROSITE-ProRule" id="PRU10141"/>
    </source>
</evidence>
<evidence type="ECO:0000256" key="11">
    <source>
        <dbReference type="RuleBase" id="RU000304"/>
    </source>
</evidence>
<keyword evidence="3 14" id="KW-0418">Kinase</keyword>
<evidence type="ECO:0000256" key="7">
    <source>
        <dbReference type="ARBA" id="ARBA00049014"/>
    </source>
</evidence>
<protein>
    <recommendedName>
        <fullName evidence="6">mitogen-activated protein kinase kinase</fullName>
        <ecNumber evidence="6">2.7.12.2</ecNumber>
    </recommendedName>
</protein>
<evidence type="ECO:0000313" key="13">
    <source>
        <dbReference type="Proteomes" id="UP000694888"/>
    </source>
</evidence>
<dbReference type="EC" id="2.7.12.2" evidence="6"/>
<dbReference type="Pfam" id="PF00069">
    <property type="entry name" value="Pkinase"/>
    <property type="match status" value="2"/>
</dbReference>
<dbReference type="PROSITE" id="PS00108">
    <property type="entry name" value="PROTEIN_KINASE_ST"/>
    <property type="match status" value="1"/>
</dbReference>
<feature type="domain" description="Protein kinase" evidence="12">
    <location>
        <begin position="145"/>
        <end position="420"/>
    </location>
</feature>
<evidence type="ECO:0000259" key="12">
    <source>
        <dbReference type="PROSITE" id="PS50011"/>
    </source>
</evidence>
<dbReference type="Gene3D" id="3.30.200.20">
    <property type="entry name" value="Phosphorylase Kinase, domain 1"/>
    <property type="match status" value="1"/>
</dbReference>
<evidence type="ECO:0000256" key="1">
    <source>
        <dbReference type="ARBA" id="ARBA00022679"/>
    </source>
</evidence>
<comment type="catalytic activity">
    <reaction evidence="9">
        <text>L-tyrosyl-[protein] + ATP = O-phospho-L-tyrosyl-[protein] + ADP + H(+)</text>
        <dbReference type="Rhea" id="RHEA:10596"/>
        <dbReference type="Rhea" id="RHEA-COMP:10136"/>
        <dbReference type="Rhea" id="RHEA-COMP:20101"/>
        <dbReference type="ChEBI" id="CHEBI:15378"/>
        <dbReference type="ChEBI" id="CHEBI:30616"/>
        <dbReference type="ChEBI" id="CHEBI:46858"/>
        <dbReference type="ChEBI" id="CHEBI:61978"/>
        <dbReference type="ChEBI" id="CHEBI:456216"/>
        <dbReference type="EC" id="2.7.12.2"/>
    </reaction>
</comment>
<evidence type="ECO:0000256" key="4">
    <source>
        <dbReference type="ARBA" id="ARBA00022840"/>
    </source>
</evidence>
<evidence type="ECO:0000256" key="9">
    <source>
        <dbReference type="ARBA" id="ARBA00051693"/>
    </source>
</evidence>
<dbReference type="PROSITE" id="PS50011">
    <property type="entry name" value="PROTEIN_KINASE_DOM"/>
    <property type="match status" value="1"/>
</dbReference>
<comment type="catalytic activity">
    <reaction evidence="8">
        <text>L-threonyl-[protein] + ATP = O-phospho-L-threonyl-[protein] + ADP + H(+)</text>
        <dbReference type="Rhea" id="RHEA:46608"/>
        <dbReference type="Rhea" id="RHEA-COMP:11060"/>
        <dbReference type="Rhea" id="RHEA-COMP:11605"/>
        <dbReference type="ChEBI" id="CHEBI:15378"/>
        <dbReference type="ChEBI" id="CHEBI:30013"/>
        <dbReference type="ChEBI" id="CHEBI:30616"/>
        <dbReference type="ChEBI" id="CHEBI:61977"/>
        <dbReference type="ChEBI" id="CHEBI:456216"/>
        <dbReference type="EC" id="2.7.12.2"/>
    </reaction>
</comment>
<dbReference type="RefSeq" id="XP_012944638.2">
    <property type="nucleotide sequence ID" value="XM_013089184.2"/>
</dbReference>
<dbReference type="PANTHER" id="PTHR48013">
    <property type="entry name" value="DUAL SPECIFICITY MITOGEN-ACTIVATED PROTEIN KINASE KINASE 5-RELATED"/>
    <property type="match status" value="1"/>
</dbReference>
<dbReference type="GeneID" id="101846695"/>
<dbReference type="GO" id="GO:0016301">
    <property type="term" value="F:kinase activity"/>
    <property type="evidence" value="ECO:0007669"/>
    <property type="project" value="UniProtKB-KW"/>
</dbReference>
<sequence>MSEPPFTIRIRSENNEDMDWMVKPDEVTFLQTLEVFSQIMPNSSHTAFEYEDEDGDRITVRSDDEMKDMFNYYFGEMKEEDRARGLFPPLIIYPKHGKTPQNRNIHGLKIRTGSQPEEAAPAPNQGGQVGLEGILFCGDITKDSLHYVQMLGQGNGGRVYRAVHKPTGKVMAVKEIQLDISVVIQKQIISELEILYKCNSRMIISFFGAFFLENRISMCTEFMDGGSLDRYMPVEEKVLGQISLCVIEGMLYMWNLKILHRDIKPYNILVNTAGEVKLCDFGVSTQLVKSIATTFLGTNVYMAPERVQGHDYGKPAEVWSFGVTLFELACGKLPFASLVKSIATTFLGTNVYMAPERVQGHDYGKPAEVWSFGVTLFELACGKLPFASPQLKLSDEQFSPQLVDFVNKCDTEHVAEEYGV</sequence>
<dbReference type="Gene3D" id="3.10.20.90">
    <property type="entry name" value="Phosphatidylinositol 3-kinase Catalytic Subunit, Chain A, domain 1"/>
    <property type="match status" value="1"/>
</dbReference>
<keyword evidence="1" id="KW-0808">Transferase</keyword>
<comment type="catalytic activity">
    <reaction evidence="7">
        <text>L-seryl-[protein] + ATP = O-phospho-L-seryl-[protein] + ADP + H(+)</text>
        <dbReference type="Rhea" id="RHEA:17989"/>
        <dbReference type="Rhea" id="RHEA-COMP:9863"/>
        <dbReference type="Rhea" id="RHEA-COMP:11604"/>
        <dbReference type="ChEBI" id="CHEBI:15378"/>
        <dbReference type="ChEBI" id="CHEBI:29999"/>
        <dbReference type="ChEBI" id="CHEBI:30616"/>
        <dbReference type="ChEBI" id="CHEBI:83421"/>
        <dbReference type="ChEBI" id="CHEBI:456216"/>
        <dbReference type="EC" id="2.7.12.2"/>
    </reaction>
</comment>
<name>A0ABM1ABP1_APLCA</name>
<proteinExistence type="inferred from homology"/>
<evidence type="ECO:0000256" key="2">
    <source>
        <dbReference type="ARBA" id="ARBA00022741"/>
    </source>
</evidence>
<evidence type="ECO:0000256" key="5">
    <source>
        <dbReference type="ARBA" id="ARBA00038035"/>
    </source>
</evidence>
<dbReference type="InterPro" id="IPR000270">
    <property type="entry name" value="PB1_dom"/>
</dbReference>
<dbReference type="SMART" id="SM00220">
    <property type="entry name" value="S_TKc"/>
    <property type="match status" value="1"/>
</dbReference>
<evidence type="ECO:0000256" key="3">
    <source>
        <dbReference type="ARBA" id="ARBA00022777"/>
    </source>
</evidence>
<dbReference type="PANTHER" id="PTHR48013:SF9">
    <property type="entry name" value="DUAL SPECIFICITY MITOGEN-ACTIVATED PROTEIN KINASE KINASE 5"/>
    <property type="match status" value="1"/>
</dbReference>
<comment type="similarity">
    <text evidence="5">Belongs to the protein kinase superfamily. STE Ser/Thr protein kinase family. MAP kinase kinase subfamily.</text>
</comment>
<dbReference type="InterPro" id="IPR000719">
    <property type="entry name" value="Prot_kinase_dom"/>
</dbReference>
<evidence type="ECO:0000313" key="14">
    <source>
        <dbReference type="RefSeq" id="XP_012944638.2"/>
    </source>
</evidence>
<keyword evidence="13" id="KW-1185">Reference proteome</keyword>
<reference evidence="14" key="1">
    <citation type="submission" date="2025-08" db="UniProtKB">
        <authorList>
            <consortium name="RefSeq"/>
        </authorList>
    </citation>
    <scope>IDENTIFICATION</scope>
</reference>
<keyword evidence="4 10" id="KW-0067">ATP-binding</keyword>
<dbReference type="SUPFAM" id="SSF56112">
    <property type="entry name" value="Protein kinase-like (PK-like)"/>
    <property type="match status" value="2"/>
</dbReference>
<dbReference type="Gene3D" id="1.10.510.10">
    <property type="entry name" value="Transferase(Phosphotransferase) domain 1"/>
    <property type="match status" value="2"/>
</dbReference>
<dbReference type="InterPro" id="IPR011009">
    <property type="entry name" value="Kinase-like_dom_sf"/>
</dbReference>
<feature type="binding site" evidence="10">
    <location>
        <position position="174"/>
    </location>
    <ligand>
        <name>ATP</name>
        <dbReference type="ChEBI" id="CHEBI:30616"/>
    </ligand>
</feature>
<gene>
    <name evidence="14" type="primary">LOC101846695</name>
</gene>
<accession>A0ABM1ABP1</accession>
<organism evidence="13 14">
    <name type="scientific">Aplysia californica</name>
    <name type="common">California sea hare</name>
    <dbReference type="NCBI Taxonomy" id="6500"/>
    <lineage>
        <taxon>Eukaryota</taxon>
        <taxon>Metazoa</taxon>
        <taxon>Spiralia</taxon>
        <taxon>Lophotrochozoa</taxon>
        <taxon>Mollusca</taxon>
        <taxon>Gastropoda</taxon>
        <taxon>Heterobranchia</taxon>
        <taxon>Euthyneura</taxon>
        <taxon>Tectipleura</taxon>
        <taxon>Aplysiida</taxon>
        <taxon>Aplysioidea</taxon>
        <taxon>Aplysiidae</taxon>
        <taxon>Aplysia</taxon>
    </lineage>
</organism>
<dbReference type="Proteomes" id="UP000694888">
    <property type="component" value="Unplaced"/>
</dbReference>
<dbReference type="SUPFAM" id="SSF54277">
    <property type="entry name" value="CAD &amp; PB1 domains"/>
    <property type="match status" value="1"/>
</dbReference>
<dbReference type="PROSITE" id="PS00107">
    <property type="entry name" value="PROTEIN_KINASE_ATP"/>
    <property type="match status" value="1"/>
</dbReference>
<keyword evidence="11" id="KW-0723">Serine/threonine-protein kinase</keyword>
<evidence type="ECO:0000256" key="6">
    <source>
        <dbReference type="ARBA" id="ARBA00038999"/>
    </source>
</evidence>
<dbReference type="InterPro" id="IPR017441">
    <property type="entry name" value="Protein_kinase_ATP_BS"/>
</dbReference>
<dbReference type="Pfam" id="PF00564">
    <property type="entry name" value="PB1"/>
    <property type="match status" value="1"/>
</dbReference>
<keyword evidence="2 10" id="KW-0547">Nucleotide-binding</keyword>
<evidence type="ECO:0000256" key="8">
    <source>
        <dbReference type="ARBA" id="ARBA00049299"/>
    </source>
</evidence>